<dbReference type="EMBL" id="VIEB01000360">
    <property type="protein sequence ID" value="TQD93661.1"/>
    <property type="molecule type" value="Genomic_DNA"/>
</dbReference>
<name>A0A540M4I9_MALBA</name>
<dbReference type="Gene3D" id="1.25.40.250">
    <property type="entry name" value="ARM repeat, domain 1"/>
    <property type="match status" value="1"/>
</dbReference>
<evidence type="ECO:0000313" key="1">
    <source>
        <dbReference type="EMBL" id="TQD93661.1"/>
    </source>
</evidence>
<reference evidence="1 2" key="1">
    <citation type="journal article" date="2019" name="G3 (Bethesda)">
        <title>Sequencing of a Wild Apple (Malus baccata) Genome Unravels the Differences Between Cultivated and Wild Apple Species Regarding Disease Resistance and Cold Tolerance.</title>
        <authorList>
            <person name="Chen X."/>
        </authorList>
    </citation>
    <scope>NUCLEOTIDE SEQUENCE [LARGE SCALE GENOMIC DNA]</scope>
    <source>
        <strain evidence="2">cv. Shandingzi</strain>
        <tissue evidence="1">Leaves</tissue>
    </source>
</reference>
<dbReference type="GO" id="GO:0003743">
    <property type="term" value="F:translation initiation factor activity"/>
    <property type="evidence" value="ECO:0007669"/>
    <property type="project" value="InterPro"/>
</dbReference>
<dbReference type="GO" id="GO:0006446">
    <property type="term" value="P:regulation of translational initiation"/>
    <property type="evidence" value="ECO:0007669"/>
    <property type="project" value="InterPro"/>
</dbReference>
<dbReference type="PANTHER" id="PTHR13022:SF0">
    <property type="entry name" value="EUKARYOTIC TRANSLATION INITIATION FACTOR 3 SUBUNIT K"/>
    <property type="match status" value="1"/>
</dbReference>
<evidence type="ECO:0000313" key="2">
    <source>
        <dbReference type="Proteomes" id="UP000315295"/>
    </source>
</evidence>
<dbReference type="GO" id="GO:0005852">
    <property type="term" value="C:eukaryotic translation initiation factor 3 complex"/>
    <property type="evidence" value="ECO:0007669"/>
    <property type="project" value="InterPro"/>
</dbReference>
<dbReference type="SUPFAM" id="SSF48371">
    <property type="entry name" value="ARM repeat"/>
    <property type="match status" value="1"/>
</dbReference>
<dbReference type="InterPro" id="IPR016020">
    <property type="entry name" value="Transl_init_fac_sub12_N_euk"/>
</dbReference>
<comment type="caution">
    <text evidence="1">The sequence shown here is derived from an EMBL/GenBank/DDBJ whole genome shotgun (WGS) entry which is preliminary data.</text>
</comment>
<dbReference type="InterPro" id="IPR009374">
    <property type="entry name" value="eIF3k"/>
</dbReference>
<dbReference type="GO" id="GO:0043022">
    <property type="term" value="F:ribosome binding"/>
    <property type="evidence" value="ECO:0007669"/>
    <property type="project" value="InterPro"/>
</dbReference>
<keyword evidence="2" id="KW-1185">Reference proteome</keyword>
<evidence type="ECO:0008006" key="3">
    <source>
        <dbReference type="Google" id="ProtNLM"/>
    </source>
</evidence>
<protein>
    <recommendedName>
        <fullName evidence="3">CSN8/PSMD8/EIF3K domain-containing protein</fullName>
    </recommendedName>
</protein>
<proteinExistence type="predicted"/>
<accession>A0A540M4I9</accession>
<organism evidence="1 2">
    <name type="scientific">Malus baccata</name>
    <name type="common">Siberian crab apple</name>
    <name type="synonym">Pyrus baccata</name>
    <dbReference type="NCBI Taxonomy" id="106549"/>
    <lineage>
        <taxon>Eukaryota</taxon>
        <taxon>Viridiplantae</taxon>
        <taxon>Streptophyta</taxon>
        <taxon>Embryophyta</taxon>
        <taxon>Tracheophyta</taxon>
        <taxon>Spermatophyta</taxon>
        <taxon>Magnoliopsida</taxon>
        <taxon>eudicotyledons</taxon>
        <taxon>Gunneridae</taxon>
        <taxon>Pentapetalae</taxon>
        <taxon>rosids</taxon>
        <taxon>fabids</taxon>
        <taxon>Rosales</taxon>
        <taxon>Rosaceae</taxon>
        <taxon>Amygdaloideae</taxon>
        <taxon>Maleae</taxon>
        <taxon>Malus</taxon>
    </lineage>
</organism>
<gene>
    <name evidence="1" type="ORF">C1H46_020665</name>
</gene>
<dbReference type="Proteomes" id="UP000315295">
    <property type="component" value="Unassembled WGS sequence"/>
</dbReference>
<sequence>MGREVPQQQQQQQQQVALAVEQLLAVNPYNPDILPDLENYVNEQASSQTYSLDANLCLLRLYQVI</sequence>
<dbReference type="PANTHER" id="PTHR13022">
    <property type="entry name" value="EUKARYOTIC TRANSLATION INITIATION FACTOR 3 SUBUNIT 11"/>
    <property type="match status" value="1"/>
</dbReference>
<dbReference type="InterPro" id="IPR016024">
    <property type="entry name" value="ARM-type_fold"/>
</dbReference>
<dbReference type="AlphaFoldDB" id="A0A540M4I9"/>
<dbReference type="STRING" id="106549.A0A540M4I9"/>